<sequence>MHTLTCTHVFRIRDHQPWSEMRSFSAKQRFQQSSESGAALPFRRSSSDSDNAPRDEPDSGASDNGGSRESDGEKR</sequence>
<name>A0A6A6Y010_9PEZI</name>
<organism evidence="2">
    <name type="scientific">Mytilinidion resinicola</name>
    <dbReference type="NCBI Taxonomy" id="574789"/>
    <lineage>
        <taxon>Eukaryota</taxon>
        <taxon>Fungi</taxon>
        <taxon>Dikarya</taxon>
        <taxon>Ascomycota</taxon>
        <taxon>Pezizomycotina</taxon>
        <taxon>Dothideomycetes</taxon>
        <taxon>Pleosporomycetidae</taxon>
        <taxon>Mytilinidiales</taxon>
        <taxon>Mytilinidiaceae</taxon>
        <taxon>Mytilinidion</taxon>
    </lineage>
</organism>
<evidence type="ECO:0000313" key="2">
    <source>
        <dbReference type="EMBL" id="KAF2801853.1"/>
    </source>
</evidence>
<proteinExistence type="predicted"/>
<evidence type="ECO:0000256" key="1">
    <source>
        <dbReference type="SAM" id="MobiDB-lite"/>
    </source>
</evidence>
<gene>
    <name evidence="2 4" type="ORF">BDZ99DRAFT_469366</name>
</gene>
<feature type="compositionally biased region" description="Basic and acidic residues" evidence="1">
    <location>
        <begin position="45"/>
        <end position="57"/>
    </location>
</feature>
<dbReference type="AlphaFoldDB" id="A0A6A6Y010"/>
<feature type="region of interest" description="Disordered" evidence="1">
    <location>
        <begin position="23"/>
        <end position="75"/>
    </location>
</feature>
<reference evidence="4" key="3">
    <citation type="submission" date="2025-04" db="UniProtKB">
        <authorList>
            <consortium name="RefSeq"/>
        </authorList>
    </citation>
    <scope>IDENTIFICATION</scope>
    <source>
        <strain evidence="4">CBS 304.34</strain>
    </source>
</reference>
<dbReference type="EMBL" id="MU003727">
    <property type="protein sequence ID" value="KAF2801853.1"/>
    <property type="molecule type" value="Genomic_DNA"/>
</dbReference>
<keyword evidence="3" id="KW-1185">Reference proteome</keyword>
<dbReference type="Proteomes" id="UP000504636">
    <property type="component" value="Unplaced"/>
</dbReference>
<reference evidence="2 4" key="1">
    <citation type="journal article" date="2020" name="Stud. Mycol.">
        <title>101 Dothideomycetes genomes: a test case for predicting lifestyles and emergence of pathogens.</title>
        <authorList>
            <person name="Haridas S."/>
            <person name="Albert R."/>
            <person name="Binder M."/>
            <person name="Bloem J."/>
            <person name="Labutti K."/>
            <person name="Salamov A."/>
            <person name="Andreopoulos B."/>
            <person name="Baker S."/>
            <person name="Barry K."/>
            <person name="Bills G."/>
            <person name="Bluhm B."/>
            <person name="Cannon C."/>
            <person name="Castanera R."/>
            <person name="Culley D."/>
            <person name="Daum C."/>
            <person name="Ezra D."/>
            <person name="Gonzalez J."/>
            <person name="Henrissat B."/>
            <person name="Kuo A."/>
            <person name="Liang C."/>
            <person name="Lipzen A."/>
            <person name="Lutzoni F."/>
            <person name="Magnuson J."/>
            <person name="Mondo S."/>
            <person name="Nolan M."/>
            <person name="Ohm R."/>
            <person name="Pangilinan J."/>
            <person name="Park H.-J."/>
            <person name="Ramirez L."/>
            <person name="Alfaro M."/>
            <person name="Sun H."/>
            <person name="Tritt A."/>
            <person name="Yoshinaga Y."/>
            <person name="Zwiers L.-H."/>
            <person name="Turgeon B."/>
            <person name="Goodwin S."/>
            <person name="Spatafora J."/>
            <person name="Crous P."/>
            <person name="Grigoriev I."/>
        </authorList>
    </citation>
    <scope>NUCLEOTIDE SEQUENCE</scope>
    <source>
        <strain evidence="2 4">CBS 304.34</strain>
    </source>
</reference>
<reference evidence="4" key="2">
    <citation type="submission" date="2020-04" db="EMBL/GenBank/DDBJ databases">
        <authorList>
            <consortium name="NCBI Genome Project"/>
        </authorList>
    </citation>
    <scope>NUCLEOTIDE SEQUENCE</scope>
    <source>
        <strain evidence="4">CBS 304.34</strain>
    </source>
</reference>
<dbReference type="RefSeq" id="XP_033568817.1">
    <property type="nucleotide sequence ID" value="XM_033721478.1"/>
</dbReference>
<dbReference type="GeneID" id="54462371"/>
<evidence type="ECO:0000313" key="4">
    <source>
        <dbReference type="RefSeq" id="XP_033568817.1"/>
    </source>
</evidence>
<protein>
    <submittedName>
        <fullName evidence="2 4">Uncharacterized protein</fullName>
    </submittedName>
</protein>
<evidence type="ECO:0000313" key="3">
    <source>
        <dbReference type="Proteomes" id="UP000504636"/>
    </source>
</evidence>
<feature type="compositionally biased region" description="Polar residues" evidence="1">
    <location>
        <begin position="25"/>
        <end position="36"/>
    </location>
</feature>
<accession>A0A6A6Y010</accession>
<feature type="compositionally biased region" description="Basic and acidic residues" evidence="1">
    <location>
        <begin position="66"/>
        <end position="75"/>
    </location>
</feature>